<dbReference type="Gene3D" id="3.90.550.10">
    <property type="entry name" value="Spore Coat Polysaccharide Biosynthesis Protein SpsA, Chain A"/>
    <property type="match status" value="1"/>
</dbReference>
<sequence length="240" mass="25393">MREEAMTIALGIMCKAPRPGHTKTRLAAVIGAEQAAALSGCFLRDVADTIAAMHVPLGCQGYGVYAPSGAEVELQGLLPTSFRLLLQEGADFGKVLATAARRLLTSPDHDAVVLINSDSPTLPPALLAQAVEALRRDGDRVVLGPATDGGYTLIGVKRDHPELFADIPWSTSDVFRLTLERAASIALAVETLPIWYDIDDALTLQYLRDEITGSALPFALPDLIGGPALATRTLLAGMPV</sequence>
<name>A0AAJ1TRA3_9HYPH</name>
<evidence type="ECO:0000313" key="2">
    <source>
        <dbReference type="Proteomes" id="UP001223420"/>
    </source>
</evidence>
<comment type="caution">
    <text evidence="1">The sequence shown here is derived from an EMBL/GenBank/DDBJ whole genome shotgun (WGS) entry which is preliminary data.</text>
</comment>
<accession>A0AAJ1TRA3</accession>
<dbReference type="Pfam" id="PF09837">
    <property type="entry name" value="DUF2064"/>
    <property type="match status" value="1"/>
</dbReference>
<proteinExistence type="predicted"/>
<dbReference type="AlphaFoldDB" id="A0AAJ1TRA3"/>
<dbReference type="PANTHER" id="PTHR36529">
    <property type="entry name" value="SLL1095 PROTEIN"/>
    <property type="match status" value="1"/>
</dbReference>
<dbReference type="NCBIfam" id="TIGR04282">
    <property type="entry name" value="glyco_like_cofC"/>
    <property type="match status" value="1"/>
</dbReference>
<dbReference type="RefSeq" id="WP_082773261.1">
    <property type="nucleotide sequence ID" value="NZ_JAJALK010000004.1"/>
</dbReference>
<reference evidence="1" key="1">
    <citation type="submission" date="2023-07" db="EMBL/GenBank/DDBJ databases">
        <title>Genomic Encyclopedia of Type Strains, Phase IV (KMG-IV): sequencing the most valuable type-strain genomes for metagenomic binning, comparative biology and taxonomic classification.</title>
        <authorList>
            <person name="Goeker M."/>
        </authorList>
    </citation>
    <scope>NUCLEOTIDE SEQUENCE</scope>
    <source>
        <strain evidence="1">DSM 19569</strain>
    </source>
</reference>
<organism evidence="1 2">
    <name type="scientific">Methylobacterium brachiatum</name>
    <dbReference type="NCBI Taxonomy" id="269660"/>
    <lineage>
        <taxon>Bacteria</taxon>
        <taxon>Pseudomonadati</taxon>
        <taxon>Pseudomonadota</taxon>
        <taxon>Alphaproteobacteria</taxon>
        <taxon>Hyphomicrobiales</taxon>
        <taxon>Methylobacteriaceae</taxon>
        <taxon>Methylobacterium</taxon>
    </lineage>
</organism>
<dbReference type="InterPro" id="IPR018641">
    <property type="entry name" value="Trfase_1_rSAM/seldom-assoc"/>
</dbReference>
<keyword evidence="1" id="KW-0808">Transferase</keyword>
<evidence type="ECO:0000313" key="1">
    <source>
        <dbReference type="EMBL" id="MDQ0543429.1"/>
    </source>
</evidence>
<dbReference type="Proteomes" id="UP001223420">
    <property type="component" value="Unassembled WGS sequence"/>
</dbReference>
<dbReference type="EMBL" id="JAUSWL010000003">
    <property type="protein sequence ID" value="MDQ0543429.1"/>
    <property type="molecule type" value="Genomic_DNA"/>
</dbReference>
<dbReference type="PANTHER" id="PTHR36529:SF1">
    <property type="entry name" value="GLYCOSYLTRANSFERASE"/>
    <property type="match status" value="1"/>
</dbReference>
<protein>
    <submittedName>
        <fullName evidence="1">RSAM/selenodomain-associated transferase 1</fullName>
    </submittedName>
</protein>
<dbReference type="GO" id="GO:0016740">
    <property type="term" value="F:transferase activity"/>
    <property type="evidence" value="ECO:0007669"/>
    <property type="project" value="UniProtKB-KW"/>
</dbReference>
<dbReference type="InterPro" id="IPR029044">
    <property type="entry name" value="Nucleotide-diphossugar_trans"/>
</dbReference>
<dbReference type="SUPFAM" id="SSF53448">
    <property type="entry name" value="Nucleotide-diphospho-sugar transferases"/>
    <property type="match status" value="1"/>
</dbReference>
<gene>
    <name evidence="1" type="ORF">QO001_002355</name>
</gene>